<dbReference type="InterPro" id="IPR050109">
    <property type="entry name" value="HTH-type_TetR-like_transc_reg"/>
</dbReference>
<dbReference type="AlphaFoldDB" id="A0A2S8S5T2"/>
<dbReference type="Gene3D" id="1.10.10.60">
    <property type="entry name" value="Homeodomain-like"/>
    <property type="match status" value="1"/>
</dbReference>
<keyword evidence="5" id="KW-1185">Reference proteome</keyword>
<dbReference type="InterPro" id="IPR009057">
    <property type="entry name" value="Homeodomain-like_sf"/>
</dbReference>
<dbReference type="InterPro" id="IPR001647">
    <property type="entry name" value="HTH_TetR"/>
</dbReference>
<feature type="domain" description="HTH tetR-type" evidence="3">
    <location>
        <begin position="11"/>
        <end position="71"/>
    </location>
</feature>
<gene>
    <name evidence="4" type="ORF">LX70_02420</name>
</gene>
<dbReference type="SUPFAM" id="SSF48498">
    <property type="entry name" value="Tetracyclin repressor-like, C-terminal domain"/>
    <property type="match status" value="1"/>
</dbReference>
<dbReference type="Pfam" id="PF09209">
    <property type="entry name" value="CecR_C"/>
    <property type="match status" value="1"/>
</dbReference>
<reference evidence="4 5" key="1">
    <citation type="submission" date="2018-02" db="EMBL/GenBank/DDBJ databases">
        <title>Genomic Encyclopedia of Archaeal and Bacterial Type Strains, Phase II (KMG-II): from individual species to whole genera.</title>
        <authorList>
            <person name="Goeker M."/>
        </authorList>
    </citation>
    <scope>NUCLEOTIDE SEQUENCE [LARGE SCALE GENOMIC DNA]</scope>
    <source>
        <strain evidence="4 5">DSM 18921</strain>
    </source>
</reference>
<dbReference type="GO" id="GO:0000976">
    <property type="term" value="F:transcription cis-regulatory region binding"/>
    <property type="evidence" value="ECO:0007669"/>
    <property type="project" value="TreeGrafter"/>
</dbReference>
<evidence type="ECO:0000256" key="1">
    <source>
        <dbReference type="ARBA" id="ARBA00023125"/>
    </source>
</evidence>
<evidence type="ECO:0000313" key="5">
    <source>
        <dbReference type="Proteomes" id="UP000238338"/>
    </source>
</evidence>
<dbReference type="PANTHER" id="PTHR30055">
    <property type="entry name" value="HTH-TYPE TRANSCRIPTIONAL REGULATOR RUTR"/>
    <property type="match status" value="1"/>
</dbReference>
<keyword evidence="1 2" id="KW-0238">DNA-binding</keyword>
<dbReference type="PROSITE" id="PS50977">
    <property type="entry name" value="HTH_TETR_2"/>
    <property type="match status" value="1"/>
</dbReference>
<evidence type="ECO:0000259" key="3">
    <source>
        <dbReference type="PROSITE" id="PS50977"/>
    </source>
</evidence>
<dbReference type="PRINTS" id="PR00455">
    <property type="entry name" value="HTHTETR"/>
</dbReference>
<name>A0A2S8S5T2_9RHOB</name>
<proteinExistence type="predicted"/>
<dbReference type="InterPro" id="IPR015292">
    <property type="entry name" value="Tscrpt_reg_YbiH_C"/>
</dbReference>
<dbReference type="Proteomes" id="UP000238338">
    <property type="component" value="Unassembled WGS sequence"/>
</dbReference>
<dbReference type="SUPFAM" id="SSF46689">
    <property type="entry name" value="Homeodomain-like"/>
    <property type="match status" value="1"/>
</dbReference>
<sequence length="220" mass="23710">MTEPSAPPKPEGTAADLIAAGLKLFGQKGFAATSTREIAAEAGANIASIAYHFGNKDGLRLACGHEVRRRIGGTVAAVLEGPADAPPPSPDEAMMQIEAAIRAMTAFLLTQRAAEDVVPFMLREVAENGANLDMLYDGMIVPAHGRFCALWAAATGNAPDSERTRLIVFSAIGQILYFRIGRPIVERRLGWTEWGAERARQTADVIVSNVRAMIERERRP</sequence>
<dbReference type="RefSeq" id="WP_170076182.1">
    <property type="nucleotide sequence ID" value="NZ_PVEP01000005.1"/>
</dbReference>
<dbReference type="EMBL" id="PVEP01000005">
    <property type="protein sequence ID" value="PQV56156.1"/>
    <property type="molecule type" value="Genomic_DNA"/>
</dbReference>
<comment type="caution">
    <text evidence="4">The sequence shown here is derived from an EMBL/GenBank/DDBJ whole genome shotgun (WGS) entry which is preliminary data.</text>
</comment>
<protein>
    <submittedName>
        <fullName evidence="4">TetR family transcriptional regulator</fullName>
    </submittedName>
</protein>
<dbReference type="Pfam" id="PF00440">
    <property type="entry name" value="TetR_N"/>
    <property type="match status" value="1"/>
</dbReference>
<dbReference type="Gene3D" id="1.10.357.10">
    <property type="entry name" value="Tetracycline Repressor, domain 2"/>
    <property type="match status" value="1"/>
</dbReference>
<dbReference type="GO" id="GO:0003700">
    <property type="term" value="F:DNA-binding transcription factor activity"/>
    <property type="evidence" value="ECO:0007669"/>
    <property type="project" value="TreeGrafter"/>
</dbReference>
<evidence type="ECO:0000256" key="2">
    <source>
        <dbReference type="PROSITE-ProRule" id="PRU00335"/>
    </source>
</evidence>
<feature type="DNA-binding region" description="H-T-H motif" evidence="2">
    <location>
        <begin position="34"/>
        <end position="53"/>
    </location>
</feature>
<dbReference type="InterPro" id="IPR036271">
    <property type="entry name" value="Tet_transcr_reg_TetR-rel_C_sf"/>
</dbReference>
<accession>A0A2S8S5T2</accession>
<organism evidence="4 5">
    <name type="scientific">Albidovulum denitrificans</name>
    <dbReference type="NCBI Taxonomy" id="404881"/>
    <lineage>
        <taxon>Bacteria</taxon>
        <taxon>Pseudomonadati</taxon>
        <taxon>Pseudomonadota</taxon>
        <taxon>Alphaproteobacteria</taxon>
        <taxon>Rhodobacterales</taxon>
        <taxon>Paracoccaceae</taxon>
        <taxon>Albidovulum</taxon>
    </lineage>
</organism>
<evidence type="ECO:0000313" key="4">
    <source>
        <dbReference type="EMBL" id="PQV56156.1"/>
    </source>
</evidence>
<dbReference type="PANTHER" id="PTHR30055:SF146">
    <property type="entry name" value="HTH-TYPE TRANSCRIPTIONAL DUAL REGULATOR CECR"/>
    <property type="match status" value="1"/>
</dbReference>